<dbReference type="RefSeq" id="WP_243537999.1">
    <property type="nucleotide sequence ID" value="NZ_CP093442.1"/>
</dbReference>
<reference evidence="1" key="1">
    <citation type="submission" date="2022-03" db="EMBL/GenBank/DDBJ databases">
        <title>Genome Identification and Characterization of new species Bdellovibrio reynosense LBG001 sp. nov. from a Mexico soil sample.</title>
        <authorList>
            <person name="Camilli A."/>
            <person name="Ajao Y."/>
            <person name="Guo X."/>
        </authorList>
    </citation>
    <scope>NUCLEOTIDE SEQUENCE</scope>
    <source>
        <strain evidence="1">LBG001</strain>
    </source>
</reference>
<name>A0ABY4CDF3_9BACT</name>
<dbReference type="EMBL" id="CP093442">
    <property type="protein sequence ID" value="UOF01558.1"/>
    <property type="molecule type" value="Genomic_DNA"/>
</dbReference>
<proteinExistence type="predicted"/>
<organism evidence="1 2">
    <name type="scientific">Bdellovibrio reynosensis</name>
    <dbReference type="NCBI Taxonomy" id="2835041"/>
    <lineage>
        <taxon>Bacteria</taxon>
        <taxon>Pseudomonadati</taxon>
        <taxon>Bdellovibrionota</taxon>
        <taxon>Bdellovibrionia</taxon>
        <taxon>Bdellovibrionales</taxon>
        <taxon>Pseudobdellovibrionaceae</taxon>
        <taxon>Bdellovibrio</taxon>
    </lineage>
</organism>
<protein>
    <submittedName>
        <fullName evidence="1">KH domain-containing protein</fullName>
    </submittedName>
</protein>
<sequence length="91" mass="9997">MLANNVADQNEVRDRLATILKGVIQEMTSCPHTIEVSYLMGDKTTIYKVDLPQEFRGKLIGAQGKNITALRNIIAAMGGNHGFRAIIELVV</sequence>
<gene>
    <name evidence="1" type="ORF">MNR06_01145</name>
</gene>
<accession>A0ABY4CDF3</accession>
<evidence type="ECO:0000313" key="1">
    <source>
        <dbReference type="EMBL" id="UOF01558.1"/>
    </source>
</evidence>
<dbReference type="Pfam" id="PF13083">
    <property type="entry name" value="KH_KhpA-B"/>
    <property type="match status" value="1"/>
</dbReference>
<keyword evidence="2" id="KW-1185">Reference proteome</keyword>
<evidence type="ECO:0000313" key="2">
    <source>
        <dbReference type="Proteomes" id="UP000830116"/>
    </source>
</evidence>
<dbReference type="Proteomes" id="UP000830116">
    <property type="component" value="Chromosome"/>
</dbReference>